<dbReference type="InterPro" id="IPR024923">
    <property type="entry name" value="PG_synth_SpoVB"/>
</dbReference>
<dbReference type="InterPro" id="IPR050833">
    <property type="entry name" value="Poly_Biosynth_Transport"/>
</dbReference>
<dbReference type="RefSeq" id="WP_003486612.1">
    <property type="nucleotide sequence ID" value="NZ_JXSU01000007.1"/>
</dbReference>
<accession>A0A0D1BT09</accession>
<dbReference type="PANTHER" id="PTHR30250">
    <property type="entry name" value="PST FAMILY PREDICTED COLANIC ACID TRANSPORTER"/>
    <property type="match status" value="1"/>
</dbReference>
<feature type="transmembrane region" description="Helical" evidence="6">
    <location>
        <begin position="233"/>
        <end position="253"/>
    </location>
</feature>
<evidence type="ECO:0000313" key="7">
    <source>
        <dbReference type="EMBL" id="KIS23445.1"/>
    </source>
</evidence>
<dbReference type="AlphaFoldDB" id="A0A0D1BT09"/>
<dbReference type="PIRSF" id="PIRSF038958">
    <property type="entry name" value="PG_synth_SpoVB"/>
    <property type="match status" value="1"/>
</dbReference>
<evidence type="ECO:0000256" key="5">
    <source>
        <dbReference type="ARBA" id="ARBA00023136"/>
    </source>
</evidence>
<reference evidence="7 8" key="1">
    <citation type="submission" date="2014-06" db="EMBL/GenBank/DDBJ databases">
        <title>Genome characterization of distinct group I Clostridium botulinum lineages.</title>
        <authorList>
            <person name="Giordani F."/>
            <person name="Anselmo A."/>
            <person name="Fillo S."/>
            <person name="Palozzi A.M."/>
            <person name="Fortunato A."/>
            <person name="Gentile B."/>
            <person name="Ciammaruconi A."/>
            <person name="Anniballi F."/>
            <person name="De Medici D."/>
            <person name="Lista F."/>
        </authorList>
    </citation>
    <scope>NUCLEOTIDE SEQUENCE [LARGE SCALE GENOMIC DNA]</scope>
    <source>
        <strain evidence="7 8">B2 450</strain>
    </source>
</reference>
<sequence>MKKQSVTKGFAILSIAGMLAKVFSLIYIPALINILTDQGYGIYMAAYQIFTFIFILTNSGIPVAISKLVSELIATENYKDALKSFRLARYMLLFLGFAMALFTVCASGFLSKRIGYPKAQLSVLALAPSILFTSVASAYRGYFQGMGNMTPTAISQVIEQLINVIFSLLFAAIFIKYGLEAGCAGGTIGTSLGALASALFLMYCHKKNGAIKVKDKSNIKDEKYSVVYLMKKIIHYGLPITLCVGMNSAGALIDVYNTKARLMVAGFNEVNATVLYGYLAKYQQFINVPIAIISSLSMAVLPVIAGAAAKGDKKQVKSNINYAFRSCFLIAIPAAVGLGFLADPIYKMLHIGGGVEIMRYGVIVLVLMAVAQIQTTILQSIGKLYAATLYSLIGICFKIFTNYLLIAQPNINIKGAIYGSAIGFLVPIILNHRMIKKSLKVKFNIITPAIKPFIAAQIMGFIIVPFHNLVSYFIEFLLKRVYIANAIGTLAAVILGVFIYAYSLILIGGIRKKDLDRMPSKLIKFIPKFVRKRIR</sequence>
<feature type="transmembrane region" description="Helical" evidence="6">
    <location>
        <begin position="486"/>
        <end position="510"/>
    </location>
</feature>
<dbReference type="GO" id="GO:0005886">
    <property type="term" value="C:plasma membrane"/>
    <property type="evidence" value="ECO:0007669"/>
    <property type="project" value="UniProtKB-SubCell"/>
</dbReference>
<evidence type="ECO:0000313" key="8">
    <source>
        <dbReference type="Proteomes" id="UP000032250"/>
    </source>
</evidence>
<evidence type="ECO:0000256" key="2">
    <source>
        <dbReference type="ARBA" id="ARBA00022475"/>
    </source>
</evidence>
<evidence type="ECO:0000256" key="6">
    <source>
        <dbReference type="SAM" id="Phobius"/>
    </source>
</evidence>
<protein>
    <submittedName>
        <fullName evidence="7">Sporulation protein SpoVB</fullName>
    </submittedName>
</protein>
<name>A0A0D1BT09_CLOBO</name>
<gene>
    <name evidence="7" type="ORF">N495_07520</name>
</gene>
<feature type="transmembrane region" description="Helical" evidence="6">
    <location>
        <begin position="121"/>
        <end position="139"/>
    </location>
</feature>
<feature type="transmembrane region" description="Helical" evidence="6">
    <location>
        <begin position="411"/>
        <end position="432"/>
    </location>
</feature>
<feature type="transmembrane region" description="Helical" evidence="6">
    <location>
        <begin position="357"/>
        <end position="377"/>
    </location>
</feature>
<dbReference type="HOGENOM" id="CLU_022017_2_1_9"/>
<feature type="transmembrane region" description="Helical" evidence="6">
    <location>
        <begin position="12"/>
        <end position="35"/>
    </location>
</feature>
<evidence type="ECO:0000256" key="3">
    <source>
        <dbReference type="ARBA" id="ARBA00022692"/>
    </source>
</evidence>
<feature type="transmembrane region" description="Helical" evidence="6">
    <location>
        <begin position="384"/>
        <end position="405"/>
    </location>
</feature>
<dbReference type="OrthoDB" id="9775950at2"/>
<dbReference type="EMBL" id="JXSU01000007">
    <property type="protein sequence ID" value="KIS23445.1"/>
    <property type="molecule type" value="Genomic_DNA"/>
</dbReference>
<organism evidence="7 8">
    <name type="scientific">Clostridium botulinum B2 450</name>
    <dbReference type="NCBI Taxonomy" id="1379739"/>
    <lineage>
        <taxon>Bacteria</taxon>
        <taxon>Bacillati</taxon>
        <taxon>Bacillota</taxon>
        <taxon>Clostridia</taxon>
        <taxon>Eubacteriales</taxon>
        <taxon>Clostridiaceae</taxon>
        <taxon>Clostridium</taxon>
    </lineage>
</organism>
<feature type="transmembrane region" description="Helical" evidence="6">
    <location>
        <begin position="453"/>
        <end position="474"/>
    </location>
</feature>
<keyword evidence="4 6" id="KW-1133">Transmembrane helix</keyword>
<feature type="transmembrane region" description="Helical" evidence="6">
    <location>
        <begin position="160"/>
        <end position="179"/>
    </location>
</feature>
<dbReference type="Proteomes" id="UP000032250">
    <property type="component" value="Unassembled WGS sequence"/>
</dbReference>
<keyword evidence="2" id="KW-1003">Cell membrane</keyword>
<feature type="transmembrane region" description="Helical" evidence="6">
    <location>
        <begin position="90"/>
        <end position="109"/>
    </location>
</feature>
<dbReference type="CDD" id="cd13124">
    <property type="entry name" value="MATE_SpoVB_like"/>
    <property type="match status" value="1"/>
</dbReference>
<keyword evidence="3 6" id="KW-0812">Transmembrane</keyword>
<comment type="caution">
    <text evidence="7">The sequence shown here is derived from an EMBL/GenBank/DDBJ whole genome shotgun (WGS) entry which is preliminary data.</text>
</comment>
<evidence type="ECO:0000256" key="1">
    <source>
        <dbReference type="ARBA" id="ARBA00004651"/>
    </source>
</evidence>
<evidence type="ECO:0000256" key="4">
    <source>
        <dbReference type="ARBA" id="ARBA00022989"/>
    </source>
</evidence>
<dbReference type="Pfam" id="PF01943">
    <property type="entry name" value="Polysacc_synt"/>
    <property type="match status" value="1"/>
</dbReference>
<proteinExistence type="predicted"/>
<feature type="transmembrane region" description="Helical" evidence="6">
    <location>
        <begin position="322"/>
        <end position="342"/>
    </location>
</feature>
<comment type="subcellular location">
    <subcellularLocation>
        <location evidence="1">Cell membrane</location>
        <topology evidence="1">Multi-pass membrane protein</topology>
    </subcellularLocation>
</comment>
<dbReference type="PANTHER" id="PTHR30250:SF21">
    <property type="entry name" value="LIPID II FLIPPASE MURJ"/>
    <property type="match status" value="1"/>
</dbReference>
<keyword evidence="5 6" id="KW-0472">Membrane</keyword>
<feature type="transmembrane region" description="Helical" evidence="6">
    <location>
        <begin position="47"/>
        <end position="69"/>
    </location>
</feature>
<feature type="transmembrane region" description="Helical" evidence="6">
    <location>
        <begin position="185"/>
        <end position="204"/>
    </location>
</feature>
<dbReference type="PATRIC" id="fig|1379739.3.peg.1847"/>
<dbReference type="InterPro" id="IPR002797">
    <property type="entry name" value="Polysacc_synth"/>
</dbReference>
<feature type="transmembrane region" description="Helical" evidence="6">
    <location>
        <begin position="285"/>
        <end position="310"/>
    </location>
</feature>